<reference evidence="6 7" key="1">
    <citation type="submission" date="2021-03" db="EMBL/GenBank/DDBJ databases">
        <title>Antimicrobial resistance genes in bacteria isolated from Japanese honey, and their potential for conferring macrolide and lincosamide resistance in the American foulbrood pathogen Paenibacillus larvae.</title>
        <authorList>
            <person name="Okamoto M."/>
            <person name="Kumagai M."/>
            <person name="Kanamori H."/>
            <person name="Takamatsu D."/>
        </authorList>
    </citation>
    <scope>NUCLEOTIDE SEQUENCE [LARGE SCALE GENOMIC DNA]</scope>
    <source>
        <strain evidence="6 7">J6TS1</strain>
    </source>
</reference>
<dbReference type="Gene3D" id="3.40.190.290">
    <property type="match status" value="1"/>
</dbReference>
<keyword evidence="3" id="KW-0238">DNA-binding</keyword>
<accession>A0ABQ4L2F6</accession>
<dbReference type="PANTHER" id="PTHR30126:SF40">
    <property type="entry name" value="HTH-TYPE TRANSCRIPTIONAL REGULATOR GLTR"/>
    <property type="match status" value="1"/>
</dbReference>
<dbReference type="InterPro" id="IPR036390">
    <property type="entry name" value="WH_DNA-bd_sf"/>
</dbReference>
<keyword evidence="4" id="KW-0804">Transcription</keyword>
<keyword evidence="2" id="KW-0805">Transcription regulation</keyword>
<comment type="caution">
    <text evidence="6">The sequence shown here is derived from an EMBL/GenBank/DDBJ whole genome shotgun (WGS) entry which is preliminary data.</text>
</comment>
<sequence length="300" mass="34149">MNLEQIEAFLYVSLTKSFKKAGEILYISQPTVSARIKSLEKELGCDLFIRLGKSISLTREGKTFLPFAKTSLETIQSGILTIQQNNQNIKDELSISIVLSMSHYIFPKLIRQFHNTYPKIKLAIHSGHSHNVLEMVLNHETPLGISRSVGHPKIETIHLFNDEMVIVTYPNHPFASMEKVSLSKVAREKLLLYDHGSIDWVLINNAFNKLNLKPNAVLETDNIELVKQMVKKEIGIGIIPFSSIVEERPLKDLRIIKIKDQPQLNRPYQLIYLKDTKIDGTLKIFIDFVKVNIGALLPPQ</sequence>
<dbReference type="SUPFAM" id="SSF53850">
    <property type="entry name" value="Periplasmic binding protein-like II"/>
    <property type="match status" value="1"/>
</dbReference>
<protein>
    <submittedName>
        <fullName evidence="6">LysR family transcriptional regulator</fullName>
    </submittedName>
</protein>
<name>A0ABQ4L2F6_SIMTE</name>
<comment type="similarity">
    <text evidence="1">Belongs to the LysR transcriptional regulatory family.</text>
</comment>
<dbReference type="Pfam" id="PF03466">
    <property type="entry name" value="LysR_substrate"/>
    <property type="match status" value="1"/>
</dbReference>
<dbReference type="RefSeq" id="WP_213021060.1">
    <property type="nucleotide sequence ID" value="NZ_BORJ01000010.1"/>
</dbReference>
<dbReference type="InterPro" id="IPR036388">
    <property type="entry name" value="WH-like_DNA-bd_sf"/>
</dbReference>
<dbReference type="CDD" id="cd05466">
    <property type="entry name" value="PBP2_LTTR_substrate"/>
    <property type="match status" value="1"/>
</dbReference>
<dbReference type="Proteomes" id="UP000680670">
    <property type="component" value="Unassembled WGS sequence"/>
</dbReference>
<dbReference type="PROSITE" id="PS50931">
    <property type="entry name" value="HTH_LYSR"/>
    <property type="match status" value="1"/>
</dbReference>
<dbReference type="PRINTS" id="PR00039">
    <property type="entry name" value="HTHLYSR"/>
</dbReference>
<dbReference type="Gene3D" id="1.10.10.10">
    <property type="entry name" value="Winged helix-like DNA-binding domain superfamily/Winged helix DNA-binding domain"/>
    <property type="match status" value="1"/>
</dbReference>
<dbReference type="InterPro" id="IPR005119">
    <property type="entry name" value="LysR_subst-bd"/>
</dbReference>
<dbReference type="InterPro" id="IPR000847">
    <property type="entry name" value="LysR_HTH_N"/>
</dbReference>
<keyword evidence="7" id="KW-1185">Reference proteome</keyword>
<evidence type="ECO:0000256" key="1">
    <source>
        <dbReference type="ARBA" id="ARBA00009437"/>
    </source>
</evidence>
<evidence type="ECO:0000259" key="5">
    <source>
        <dbReference type="PROSITE" id="PS50931"/>
    </source>
</evidence>
<evidence type="ECO:0000313" key="7">
    <source>
        <dbReference type="Proteomes" id="UP000680670"/>
    </source>
</evidence>
<dbReference type="EMBL" id="BORJ01000010">
    <property type="protein sequence ID" value="GIN97732.1"/>
    <property type="molecule type" value="Genomic_DNA"/>
</dbReference>
<evidence type="ECO:0000256" key="3">
    <source>
        <dbReference type="ARBA" id="ARBA00023125"/>
    </source>
</evidence>
<dbReference type="SUPFAM" id="SSF46785">
    <property type="entry name" value="Winged helix' DNA-binding domain"/>
    <property type="match status" value="1"/>
</dbReference>
<gene>
    <name evidence="6" type="ORF">J6TS1_36020</name>
</gene>
<evidence type="ECO:0000313" key="6">
    <source>
        <dbReference type="EMBL" id="GIN97732.1"/>
    </source>
</evidence>
<dbReference type="PANTHER" id="PTHR30126">
    <property type="entry name" value="HTH-TYPE TRANSCRIPTIONAL REGULATOR"/>
    <property type="match status" value="1"/>
</dbReference>
<feature type="domain" description="HTH lysR-type" evidence="5">
    <location>
        <begin position="1"/>
        <end position="58"/>
    </location>
</feature>
<evidence type="ECO:0000256" key="2">
    <source>
        <dbReference type="ARBA" id="ARBA00023015"/>
    </source>
</evidence>
<evidence type="ECO:0000256" key="4">
    <source>
        <dbReference type="ARBA" id="ARBA00023163"/>
    </source>
</evidence>
<proteinExistence type="inferred from homology"/>
<organism evidence="6 7">
    <name type="scientific">Siminovitchia terrae</name>
    <name type="common">Bacillus terrae</name>
    <dbReference type="NCBI Taxonomy" id="1914933"/>
    <lineage>
        <taxon>Bacteria</taxon>
        <taxon>Bacillati</taxon>
        <taxon>Bacillota</taxon>
        <taxon>Bacilli</taxon>
        <taxon>Bacillales</taxon>
        <taxon>Bacillaceae</taxon>
        <taxon>Siminovitchia</taxon>
    </lineage>
</organism>
<dbReference type="Pfam" id="PF00126">
    <property type="entry name" value="HTH_1"/>
    <property type="match status" value="1"/>
</dbReference>